<sequence>MCVMCWHMNCEEGRRLIPVKRRSQAWRWTQHGSLPVPCDTFGDSCNSRPLCQCQHSGGNYYLHDSVITKTEGRPGSCCTLPDRCHKNPIPYPTPSQSNVQTVTGYSDCFNEGQQQHGHAQQCLGALPPQHSMHTFTQRLSWFSRTSTTVFWALLGTYSGEADKGHFTIESRSERNFYNQNSLWCNTKMLLVLPTPAPNSRNMYNPVTSASPKSCFPHAGTLCQGKFSTRSACGPPDHSMDGHLRRLTDQRYEARSKPAPNVHSQCMSTCHLLMFQAHFSCSLANCAQYTPITTRLPINSLIRMKFLLLLRLPHLPDCHRNVGRIHCTA</sequence>
<gene>
    <name evidence="1" type="ORF">BaRGS_00036047</name>
</gene>
<dbReference type="EMBL" id="JACVVK020000498">
    <property type="protein sequence ID" value="KAK7469943.1"/>
    <property type="molecule type" value="Genomic_DNA"/>
</dbReference>
<organism evidence="1 2">
    <name type="scientific">Batillaria attramentaria</name>
    <dbReference type="NCBI Taxonomy" id="370345"/>
    <lineage>
        <taxon>Eukaryota</taxon>
        <taxon>Metazoa</taxon>
        <taxon>Spiralia</taxon>
        <taxon>Lophotrochozoa</taxon>
        <taxon>Mollusca</taxon>
        <taxon>Gastropoda</taxon>
        <taxon>Caenogastropoda</taxon>
        <taxon>Sorbeoconcha</taxon>
        <taxon>Cerithioidea</taxon>
        <taxon>Batillariidae</taxon>
        <taxon>Batillaria</taxon>
    </lineage>
</organism>
<name>A0ABD0JD12_9CAEN</name>
<evidence type="ECO:0000313" key="1">
    <source>
        <dbReference type="EMBL" id="KAK7469943.1"/>
    </source>
</evidence>
<comment type="caution">
    <text evidence="1">The sequence shown here is derived from an EMBL/GenBank/DDBJ whole genome shotgun (WGS) entry which is preliminary data.</text>
</comment>
<accession>A0ABD0JD12</accession>
<reference evidence="1 2" key="1">
    <citation type="journal article" date="2023" name="Sci. Data">
        <title>Genome assembly of the Korean intertidal mud-creeper Batillaria attramentaria.</title>
        <authorList>
            <person name="Patra A.K."/>
            <person name="Ho P.T."/>
            <person name="Jun S."/>
            <person name="Lee S.J."/>
            <person name="Kim Y."/>
            <person name="Won Y.J."/>
        </authorList>
    </citation>
    <scope>NUCLEOTIDE SEQUENCE [LARGE SCALE GENOMIC DNA]</scope>
    <source>
        <strain evidence="1">Wonlab-2016</strain>
    </source>
</reference>
<proteinExistence type="predicted"/>
<protein>
    <submittedName>
        <fullName evidence="1">Uncharacterized protein</fullName>
    </submittedName>
</protein>
<dbReference type="AlphaFoldDB" id="A0ABD0JD12"/>
<dbReference type="Proteomes" id="UP001519460">
    <property type="component" value="Unassembled WGS sequence"/>
</dbReference>
<keyword evidence="2" id="KW-1185">Reference proteome</keyword>
<evidence type="ECO:0000313" key="2">
    <source>
        <dbReference type="Proteomes" id="UP001519460"/>
    </source>
</evidence>